<feature type="transmembrane region" description="Helical" evidence="1">
    <location>
        <begin position="87"/>
        <end position="107"/>
    </location>
</feature>
<dbReference type="GO" id="GO:0016491">
    <property type="term" value="F:oxidoreductase activity"/>
    <property type="evidence" value="ECO:0007669"/>
    <property type="project" value="InterPro"/>
</dbReference>
<dbReference type="Pfam" id="PF00487">
    <property type="entry name" value="FA_desaturase"/>
    <property type="match status" value="1"/>
</dbReference>
<keyword evidence="1" id="KW-0812">Transmembrane</keyword>
<feature type="transmembrane region" description="Helical" evidence="1">
    <location>
        <begin position="227"/>
        <end position="250"/>
    </location>
</feature>
<organism evidence="3">
    <name type="scientific">Neobodo designis</name>
    <name type="common">Flagellated protozoan</name>
    <name type="synonym">Bodo designis</name>
    <dbReference type="NCBI Taxonomy" id="312471"/>
    <lineage>
        <taxon>Eukaryota</taxon>
        <taxon>Discoba</taxon>
        <taxon>Euglenozoa</taxon>
        <taxon>Kinetoplastea</taxon>
        <taxon>Metakinetoplastina</taxon>
        <taxon>Neobodonida</taxon>
        <taxon>Neobodo</taxon>
    </lineage>
</organism>
<evidence type="ECO:0000256" key="1">
    <source>
        <dbReference type="SAM" id="Phobius"/>
    </source>
</evidence>
<dbReference type="AlphaFoldDB" id="A0A7S1QXL2"/>
<accession>A0A7S1QXL2</accession>
<evidence type="ECO:0000313" key="3">
    <source>
        <dbReference type="EMBL" id="CAD9151183.1"/>
    </source>
</evidence>
<dbReference type="InterPro" id="IPR005804">
    <property type="entry name" value="FA_desaturase_dom"/>
</dbReference>
<dbReference type="EMBL" id="HBGF01049243">
    <property type="protein sequence ID" value="CAD9151183.1"/>
    <property type="molecule type" value="Transcribed_RNA"/>
</dbReference>
<proteinExistence type="predicted"/>
<name>A0A7S1QXL2_NEODS</name>
<feature type="transmembrane region" description="Helical" evidence="1">
    <location>
        <begin position="256"/>
        <end position="276"/>
    </location>
</feature>
<keyword evidence="1" id="KW-1133">Transmembrane helix</keyword>
<sequence length="413" mass="46784">MKTPKSANFFGSFMNPVTRPAKAEAVRGELPFTLADLRNSVPAEMFKASIPLSWYYIARDLVLFAAIGLATDALLDIVGPDATVLRAAIWLAYTIVQGAVGFGLWVIGHECGHQAYFGDGHWLNDPVGYVIHSGFCDPYHSWRITHATHHRYTNHKELDTAFPPKDYPSALYDAGESFPPLHLFLIAMYLLIGWPLYICFNLEGHRYETTQNHFNPNAPMFQKRDRLGVILSDIGVLVMFGVLAVATMQFGAWPVATYYGLGWVGTHSWLLLVTFLQHSDARVPHYDEEDNFNFVKGAIATVDRDYGALWNNLTHHITDAHVVHHIFSRTPFYRAKKMTPLIAKALGKHYQYDERPLVVQFWDAWWSHESSFLQSSVWQKANPGVTQDSESLEATRPVTQAYIAEQRRAKATQ</sequence>
<gene>
    <name evidence="3" type="ORF">NDES1114_LOCUS32918</name>
</gene>
<dbReference type="PANTHER" id="PTHR32100">
    <property type="entry name" value="OMEGA-6 FATTY ACID DESATURASE, CHLOROPLASTIC"/>
    <property type="match status" value="1"/>
</dbReference>
<dbReference type="GO" id="GO:0006629">
    <property type="term" value="P:lipid metabolic process"/>
    <property type="evidence" value="ECO:0007669"/>
    <property type="project" value="InterPro"/>
</dbReference>
<dbReference type="CDD" id="cd03507">
    <property type="entry name" value="Delta12-FADS-like"/>
    <property type="match status" value="1"/>
</dbReference>
<evidence type="ECO:0000259" key="2">
    <source>
        <dbReference type="Pfam" id="PF00487"/>
    </source>
</evidence>
<protein>
    <recommendedName>
        <fullName evidence="2">Fatty acid desaturase domain-containing protein</fullName>
    </recommendedName>
</protein>
<reference evidence="3" key="1">
    <citation type="submission" date="2021-01" db="EMBL/GenBank/DDBJ databases">
        <authorList>
            <person name="Corre E."/>
            <person name="Pelletier E."/>
            <person name="Niang G."/>
            <person name="Scheremetjew M."/>
            <person name="Finn R."/>
            <person name="Kale V."/>
            <person name="Holt S."/>
            <person name="Cochrane G."/>
            <person name="Meng A."/>
            <person name="Brown T."/>
            <person name="Cohen L."/>
        </authorList>
    </citation>
    <scope>NUCLEOTIDE SEQUENCE</scope>
    <source>
        <strain evidence="3">CCAP 1951/1</strain>
    </source>
</reference>
<dbReference type="InterPro" id="IPR012171">
    <property type="entry name" value="Fatty_acid_desaturase"/>
</dbReference>
<feature type="transmembrane region" description="Helical" evidence="1">
    <location>
        <begin position="181"/>
        <end position="200"/>
    </location>
</feature>
<keyword evidence="1" id="KW-0472">Membrane</keyword>
<feature type="domain" description="Fatty acid desaturase" evidence="2">
    <location>
        <begin position="90"/>
        <end position="351"/>
    </location>
</feature>